<keyword evidence="3" id="KW-1185">Reference proteome</keyword>
<keyword evidence="1" id="KW-0472">Membrane</keyword>
<keyword evidence="1" id="KW-1133">Transmembrane helix</keyword>
<dbReference type="EMBL" id="BAAAZI010000004">
    <property type="protein sequence ID" value="GAA4133622.1"/>
    <property type="molecule type" value="Genomic_DNA"/>
</dbReference>
<comment type="caution">
    <text evidence="2">The sequence shown here is derived from an EMBL/GenBank/DDBJ whole genome shotgun (WGS) entry which is preliminary data.</text>
</comment>
<reference evidence="3" key="1">
    <citation type="journal article" date="2019" name="Int. J. Syst. Evol. Microbiol.">
        <title>The Global Catalogue of Microorganisms (GCM) 10K type strain sequencing project: providing services to taxonomists for standard genome sequencing and annotation.</title>
        <authorList>
            <consortium name="The Broad Institute Genomics Platform"/>
            <consortium name="The Broad Institute Genome Sequencing Center for Infectious Disease"/>
            <person name="Wu L."/>
            <person name="Ma J."/>
        </authorList>
    </citation>
    <scope>NUCLEOTIDE SEQUENCE [LARGE SCALE GENOMIC DNA]</scope>
    <source>
        <strain evidence="3">JCM 16704</strain>
    </source>
</reference>
<gene>
    <name evidence="2" type="ORF">GCM10022216_05810</name>
</gene>
<proteinExistence type="predicted"/>
<name>A0ABP7YBJ1_9SPHI</name>
<evidence type="ECO:0000313" key="3">
    <source>
        <dbReference type="Proteomes" id="UP001500101"/>
    </source>
</evidence>
<feature type="transmembrane region" description="Helical" evidence="1">
    <location>
        <begin position="56"/>
        <end position="74"/>
    </location>
</feature>
<evidence type="ECO:0008006" key="4">
    <source>
        <dbReference type="Google" id="ProtNLM"/>
    </source>
</evidence>
<organism evidence="2 3">
    <name type="scientific">Sphingobacterium kyonggiense</name>
    <dbReference type="NCBI Taxonomy" id="714075"/>
    <lineage>
        <taxon>Bacteria</taxon>
        <taxon>Pseudomonadati</taxon>
        <taxon>Bacteroidota</taxon>
        <taxon>Sphingobacteriia</taxon>
        <taxon>Sphingobacteriales</taxon>
        <taxon>Sphingobacteriaceae</taxon>
        <taxon>Sphingobacterium</taxon>
    </lineage>
</organism>
<protein>
    <recommendedName>
        <fullName evidence="4">Peptidase M56 domain-containing protein</fullName>
    </recommendedName>
</protein>
<accession>A0ABP7YBJ1</accession>
<sequence length="121" mass="15001">MKGKVIVSAFWTKFFSWGKAQAITIFPFIFLKHPAYKKDKVLINHENIHIRQALELLIIPFYFFYLTEFMFRLIQYRHFFKAYLNISFEREAFQNEENLYYLRERKVFSSFKYLRSWKEKA</sequence>
<dbReference type="RefSeq" id="WP_344673181.1">
    <property type="nucleotide sequence ID" value="NZ_BAAAZI010000004.1"/>
</dbReference>
<keyword evidence="1" id="KW-0812">Transmembrane</keyword>
<evidence type="ECO:0000313" key="2">
    <source>
        <dbReference type="EMBL" id="GAA4133622.1"/>
    </source>
</evidence>
<evidence type="ECO:0000256" key="1">
    <source>
        <dbReference type="SAM" id="Phobius"/>
    </source>
</evidence>
<dbReference type="Proteomes" id="UP001500101">
    <property type="component" value="Unassembled WGS sequence"/>
</dbReference>